<organism evidence="2 3">
    <name type="scientific">Leptosphaeria maculans (strain JN3 / isolate v23.1.3 / race Av1-4-5-6-7-8)</name>
    <name type="common">Blackleg fungus</name>
    <name type="synonym">Phoma lingam</name>
    <dbReference type="NCBI Taxonomy" id="985895"/>
    <lineage>
        <taxon>Eukaryota</taxon>
        <taxon>Fungi</taxon>
        <taxon>Dikarya</taxon>
        <taxon>Ascomycota</taxon>
        <taxon>Pezizomycotina</taxon>
        <taxon>Dothideomycetes</taxon>
        <taxon>Pleosporomycetidae</taxon>
        <taxon>Pleosporales</taxon>
        <taxon>Pleosporineae</taxon>
        <taxon>Leptosphaeriaceae</taxon>
        <taxon>Plenodomus</taxon>
        <taxon>Plenodomus lingam/Leptosphaeria maculans species complex</taxon>
    </lineage>
</organism>
<evidence type="ECO:0000313" key="2">
    <source>
        <dbReference type="EMBL" id="CBY02028.1"/>
    </source>
</evidence>
<keyword evidence="1" id="KW-0812">Transmembrane</keyword>
<dbReference type="AlphaFoldDB" id="E5AFN9"/>
<gene>
    <name evidence="2" type="ORF">LEMA_uP008150.1</name>
</gene>
<keyword evidence="3" id="KW-1185">Reference proteome</keyword>
<dbReference type="EMBL" id="FP929139">
    <property type="protein sequence ID" value="CBY02028.1"/>
    <property type="molecule type" value="Genomic_DNA"/>
</dbReference>
<dbReference type="HOGENOM" id="CLU_2812880_0_0_1"/>
<proteinExistence type="predicted"/>
<protein>
    <submittedName>
        <fullName evidence="2">Predicted protein</fullName>
    </submittedName>
</protein>
<dbReference type="VEuPathDB" id="FungiDB:LEMA_uP008150.1"/>
<evidence type="ECO:0000256" key="1">
    <source>
        <dbReference type="SAM" id="Phobius"/>
    </source>
</evidence>
<reference evidence="3" key="1">
    <citation type="journal article" date="2011" name="Nat. Commun.">
        <title>Effector diversification within compartments of the Leptosphaeria maculans genome affected by Repeat-Induced Point mutations.</title>
        <authorList>
            <person name="Rouxel T."/>
            <person name="Grandaubert J."/>
            <person name="Hane J.K."/>
            <person name="Hoede C."/>
            <person name="van de Wouw A.P."/>
            <person name="Couloux A."/>
            <person name="Dominguez V."/>
            <person name="Anthouard V."/>
            <person name="Bally P."/>
            <person name="Bourras S."/>
            <person name="Cozijnsen A.J."/>
            <person name="Ciuffetti L.M."/>
            <person name="Degrave A."/>
            <person name="Dilmaghani A."/>
            <person name="Duret L."/>
            <person name="Fudal I."/>
            <person name="Goodwin S.B."/>
            <person name="Gout L."/>
            <person name="Glaser N."/>
            <person name="Linglin J."/>
            <person name="Kema G.H.J."/>
            <person name="Lapalu N."/>
            <person name="Lawrence C.B."/>
            <person name="May K."/>
            <person name="Meyer M."/>
            <person name="Ollivier B."/>
            <person name="Poulain J."/>
            <person name="Schoch C.L."/>
            <person name="Simon A."/>
            <person name="Spatafora J.W."/>
            <person name="Stachowiak A."/>
            <person name="Turgeon B.G."/>
            <person name="Tyler B.M."/>
            <person name="Vincent D."/>
            <person name="Weissenbach J."/>
            <person name="Amselem J."/>
            <person name="Quesneville H."/>
            <person name="Oliver R.P."/>
            <person name="Wincker P."/>
            <person name="Balesdent M.-H."/>
            <person name="Howlett B.J."/>
        </authorList>
    </citation>
    <scope>NUCLEOTIDE SEQUENCE [LARGE SCALE GENOMIC DNA]</scope>
    <source>
        <strain evidence="3">JN3 / isolate v23.1.3 / race Av1-4-5-6-7-8</strain>
    </source>
</reference>
<dbReference type="InParanoid" id="E5AFN9"/>
<name>E5AFN9_LEPMJ</name>
<evidence type="ECO:0000313" key="3">
    <source>
        <dbReference type="Proteomes" id="UP000002668"/>
    </source>
</evidence>
<sequence>MTLTPPPTPQLHLTPSLGHSAPHAAAIAAAAVIVSFKNLGSLRRDKESRLSPFLVVKNNRPRIAYMW</sequence>
<keyword evidence="1" id="KW-1133">Transmembrane helix</keyword>
<accession>E5AFN9</accession>
<feature type="transmembrane region" description="Helical" evidence="1">
    <location>
        <begin position="20"/>
        <end position="39"/>
    </location>
</feature>
<keyword evidence="1" id="KW-0472">Membrane</keyword>
<dbReference type="Proteomes" id="UP000002668">
    <property type="component" value="Genome"/>
</dbReference>